<accession>A0A2I3SX91</accession>
<dbReference type="Proteomes" id="UP000002277">
    <property type="component" value="Chromosome 3"/>
</dbReference>
<evidence type="ECO:0000313" key="3">
    <source>
        <dbReference type="Proteomes" id="UP000002277"/>
    </source>
</evidence>
<dbReference type="Ensembl" id="ENSPTRT00000079747.1">
    <property type="protein sequence ID" value="ENSPTRP00000091572.1"/>
    <property type="gene ID" value="ENSPTRG00000051724.1"/>
</dbReference>
<dbReference type="Bgee" id="ENSPTRG00000046059">
    <property type="expression patterns" value="Expressed in testis and 15 other cell types or tissues"/>
</dbReference>
<feature type="region of interest" description="Disordered" evidence="1">
    <location>
        <begin position="1"/>
        <end position="27"/>
    </location>
</feature>
<dbReference type="Ensembl" id="ENSPTRT00000104911.1">
    <property type="protein sequence ID" value="ENSPTRP00000081614.1"/>
    <property type="gene ID" value="ENSPTRG00000046059.1"/>
</dbReference>
<sequence length="51" mass="5689">MTLNQDYQLLPESPPERPSTRTTSAPPRVLNCMTLKLQHQLLADSAARPSI</sequence>
<dbReference type="AlphaFoldDB" id="A0A2I3SX91"/>
<evidence type="ECO:0000313" key="2">
    <source>
        <dbReference type="Ensembl" id="ENSPTRP00000081614.1"/>
    </source>
</evidence>
<proteinExistence type="predicted"/>
<dbReference type="EMBL" id="AC192193">
    <property type="status" value="NOT_ANNOTATED_CDS"/>
    <property type="molecule type" value="Genomic_DNA"/>
</dbReference>
<reference evidence="2" key="2">
    <citation type="submission" date="2025-05" db="UniProtKB">
        <authorList>
            <consortium name="Ensembl"/>
        </authorList>
    </citation>
    <scope>IDENTIFICATION</scope>
</reference>
<dbReference type="GeneTree" id="ENSGT00910000147765"/>
<organism evidence="2 3">
    <name type="scientific">Pan troglodytes</name>
    <name type="common">Chimpanzee</name>
    <dbReference type="NCBI Taxonomy" id="9598"/>
    <lineage>
        <taxon>Eukaryota</taxon>
        <taxon>Metazoa</taxon>
        <taxon>Chordata</taxon>
        <taxon>Craniata</taxon>
        <taxon>Vertebrata</taxon>
        <taxon>Euteleostomi</taxon>
        <taxon>Mammalia</taxon>
        <taxon>Eutheria</taxon>
        <taxon>Euarchontoglires</taxon>
        <taxon>Primates</taxon>
        <taxon>Haplorrhini</taxon>
        <taxon>Catarrhini</taxon>
        <taxon>Hominidae</taxon>
        <taxon>Pan</taxon>
    </lineage>
</organism>
<evidence type="ECO:0000256" key="1">
    <source>
        <dbReference type="SAM" id="MobiDB-lite"/>
    </source>
</evidence>
<protein>
    <submittedName>
        <fullName evidence="2">Uncharacterized protein</fullName>
    </submittedName>
</protein>
<keyword evidence="3" id="KW-1185">Reference proteome</keyword>
<name>A0A2I3SX91_PANTR</name>
<reference evidence="2 3" key="1">
    <citation type="journal article" date="2005" name="Nature">
        <title>Initial sequence of the chimpanzee genome and comparison with the human genome.</title>
        <authorList>
            <consortium name="Chimpanzee sequencing and analysis consortium"/>
        </authorList>
    </citation>
    <scope>NUCLEOTIDE SEQUENCE [LARGE SCALE GENOMIC DNA]</scope>
</reference>